<keyword evidence="2" id="KW-1185">Reference proteome</keyword>
<proteinExistence type="predicted"/>
<dbReference type="AlphaFoldDB" id="A0A4R5VE26"/>
<comment type="caution">
    <text evidence="1">The sequence shown here is derived from an EMBL/GenBank/DDBJ whole genome shotgun (WGS) entry which is preliminary data.</text>
</comment>
<accession>A0A4R5VE26</accession>
<name>A0A4R5VE26_9BACT</name>
<dbReference type="Proteomes" id="UP000295438">
    <property type="component" value="Unassembled WGS sequence"/>
</dbReference>
<evidence type="ECO:0008006" key="3">
    <source>
        <dbReference type="Google" id="ProtNLM"/>
    </source>
</evidence>
<evidence type="ECO:0000313" key="1">
    <source>
        <dbReference type="EMBL" id="TDK50626.1"/>
    </source>
</evidence>
<reference evidence="1 2" key="1">
    <citation type="submission" date="2019-03" db="EMBL/GenBank/DDBJ databases">
        <title>Algoriphagus aquimaris sp. nov., isolated form marine sediment in Pohang, Korea.</title>
        <authorList>
            <person name="Kim J."/>
            <person name="Yoon S.-H."/>
            <person name="Lee S.-S."/>
        </authorList>
    </citation>
    <scope>NUCLEOTIDE SEQUENCE [LARGE SCALE GENOMIC DNA]</scope>
    <source>
        <strain evidence="1 2">F21</strain>
    </source>
</reference>
<dbReference type="EMBL" id="SMUW01000018">
    <property type="protein sequence ID" value="TDK50626.1"/>
    <property type="molecule type" value="Genomic_DNA"/>
</dbReference>
<protein>
    <recommendedName>
        <fullName evidence="3">Baseplate protein J-like domain-containing protein</fullName>
    </recommendedName>
</protein>
<gene>
    <name evidence="1" type="ORF">E1898_00880</name>
</gene>
<evidence type="ECO:0000313" key="2">
    <source>
        <dbReference type="Proteomes" id="UP000295438"/>
    </source>
</evidence>
<sequence length="1209" mass="137771">MKNGINQSGRMLPELEPTFVVPDERSLLELVQFTLEYAESVAYYDLEKRPIGNWRPFLLHDPIFIVGLIAATDLDEFKSIQEDLDIKWGGIGEPPAQIRREMSVNLLAMIKKLFYWEGLFDACHYSGPIVKEIRNGLQFLEPVISDSLKAQKKYSQNDFQAAGISLSYSGRSTENSIKENFKTAYKNLMYITEFAALRFEEMIKNPNGDLQPHLGLLIAGLRLFQEVQKDINTLTEKHLDFYYQRLLNQIPKHPFPIEVLAGLIPKPGAKYLPENSSFNLVFPSKKTVAMENPYASELSKGKIAELRTLYKSEYYPFSSGDKVGEFSLNTIYDQVLVKGDGKQEISFQGNQSSDFPFSLGEDLSKKSGQERALTSSQLGFVISSPVLLVESGIHFFKISIELSASSSRNFNNFISELLVSKERFMDQSLMPEDEEQKSFTHSFLNEAFTVFLSTSAGWTQLNYIQVEFVFTENLLIFRLEPEGDEELPFPFTAGIHGEQAESPWPSLRFLINNTAHYPPYKALSLFEIVTMEIHTLSKGVSNGFELYNQGGKLDSSAPFLPFGSLPTKDSYLKLYHPAVINRYLSRLSLNLTWLGLPEERNGFADYYKAYPEPITNQTFKGQVGINSDAYIENDEDSELDQEFSFFDEIEKPDGTYLSTKKGITLNLDLMDLSVLPVPTRLEKISQLPYLSIRIAAPKPFVFGHEQYTKVFADLSFYNSRFPKRKKDLPQPAYTPYLEKIEFTYSNYTKENFTRKSDGEQESIRFHHIFPFGYTQVFPASRSTGSRLVPQINGRGNLLIGLTDLEANQIINLGFKLHPAYFIHTITKAPAVRWEILEKNQWLALGNLILEDTTHGMLQSGIVKIKLPSILDDCNTRLSSGKVWLRVSNIGSKDINSRLMSLFVNAVLLVEKKGVEDIEMNFEEIHQSPQLLSNANSLLDGVLGPFHLKIPGLKKTPQQDRVRISEQTRHRGRGVSTWDIERLVLEHFPQIGRVMVYGRSDFPLQLVKNSNIQVVVIPHTPLLSKSREEGFRAPFELLNEIKRYLQKFISPFSRLEVSNPVFEKLKVRAAVQFRFINQAGYYRDKLEQELIEFLSPNPGDFQKEKGFIRAIYKAEIQNFIESRPYVESITAFSVLQIVEVQGKYKIIDTAENRRIERLRTISPYAILTSASSHQLEITNDLALKDPDLASIGDLSIDSDFIIHSVKPNKS</sequence>
<dbReference type="RefSeq" id="WP_133389468.1">
    <property type="nucleotide sequence ID" value="NZ_SMUW01000018.1"/>
</dbReference>
<organism evidence="1 2">
    <name type="scientific">Algoriphagus formosus</name>
    <dbReference type="NCBI Taxonomy" id="2007308"/>
    <lineage>
        <taxon>Bacteria</taxon>
        <taxon>Pseudomonadati</taxon>
        <taxon>Bacteroidota</taxon>
        <taxon>Cytophagia</taxon>
        <taxon>Cytophagales</taxon>
        <taxon>Cyclobacteriaceae</taxon>
        <taxon>Algoriphagus</taxon>
    </lineage>
</organism>